<feature type="compositionally biased region" description="Low complexity" evidence="8">
    <location>
        <begin position="541"/>
        <end position="553"/>
    </location>
</feature>
<dbReference type="GeneID" id="6014212"/>
<evidence type="ECO:0000256" key="1">
    <source>
        <dbReference type="ARBA" id="ARBA00004123"/>
    </source>
</evidence>
<dbReference type="VEuPathDB" id="FungiDB:CC1G_08665"/>
<dbReference type="Pfam" id="PF00649">
    <property type="entry name" value="Copper-fist"/>
    <property type="match status" value="1"/>
</dbReference>
<keyword evidence="4" id="KW-0186">Copper</keyword>
<dbReference type="RefSeq" id="XP_001837652.2">
    <property type="nucleotide sequence ID" value="XM_001837600.2"/>
</dbReference>
<feature type="compositionally biased region" description="Low complexity" evidence="8">
    <location>
        <begin position="489"/>
        <end position="530"/>
    </location>
</feature>
<dbReference type="GO" id="GO:0005507">
    <property type="term" value="F:copper ion binding"/>
    <property type="evidence" value="ECO:0007669"/>
    <property type="project" value="InterPro"/>
</dbReference>
<dbReference type="AlphaFoldDB" id="A8NZD2"/>
<dbReference type="GO" id="GO:0005634">
    <property type="term" value="C:nucleus"/>
    <property type="evidence" value="ECO:0007669"/>
    <property type="project" value="UniProtKB-SubCell"/>
</dbReference>
<keyword evidence="5" id="KW-0805">Transcription regulation</keyword>
<dbReference type="InterPro" id="IPR001083">
    <property type="entry name" value="Cu_fist_DNA-bd_dom"/>
</dbReference>
<dbReference type="SUPFAM" id="SSF57879">
    <property type="entry name" value="Zinc domain conserved in yeast copper-regulated transcription factors"/>
    <property type="match status" value="1"/>
</dbReference>
<comment type="subcellular location">
    <subcellularLocation>
        <location evidence="1">Nucleus</location>
    </subcellularLocation>
</comment>
<dbReference type="Gene3D" id="3.90.430.10">
    <property type="entry name" value="Copper fist DNA-binding domain"/>
    <property type="match status" value="1"/>
</dbReference>
<keyword evidence="3" id="KW-0862">Zinc</keyword>
<feature type="region of interest" description="Disordered" evidence="8">
    <location>
        <begin position="482"/>
        <end position="558"/>
    </location>
</feature>
<dbReference type="InParanoid" id="A8NZD2"/>
<name>A8NZD2_COPC7</name>
<keyword evidence="11" id="KW-1185">Reference proteome</keyword>
<sequence>MGVWPGERRNADQLRVPFRGEQLIIGARGKAVLRSLTIISDKKYACETCIKGHRSSSCKHYDRPLFEIKKKGRPITQCEHCRELRKTKQVHVKCICEGKADQSNSANKKGTKSGFESAAFPNGLPLQAAGTLVALQPPPGASTKLDAENGNGKGGCSCKTGAACNCCTPKKSQRRTRTSSSANQHRSASASTAPDSRVLARVAELRPVLPGPPPHSDFYLYGAGSHDPSLGNHHHHNYPRHHENVYSPYSRAYNVHQHSSNHPHSHIFPYTSPDVPRVNSASPSLDTNMDSTRSQLTIGACICGDGCGCRGCQSNTGGTNENRTTCTNPEGCASCIDCALNTFQPIQQPLLTHQLASSSTEAVDSIDDWLRSLSTPGPDTGPSTGSGLLNDLIPPDPNANSGLDWDADITSLMRTTATATTADNAQLSSDYSSIAFPSGGDGGLVDSVDFDVGSPSIFRLSRSSSHGSAAYGYLDPGFMQNLRFDGMPSSQQQQVNSQSQHEAQLEQQLQQQRSRSHSPSSSSTMSMTLSMGALQNGGSNGSASSSSSSLPSKSDPRMMDFVYGSLQVPYRPPGRIHSPNHSAGHRPSQSANQQLFANVAGIRSAPQLILPNHLNHNTQLSSSHSSSVSPVGNGNGIEHYAISNPDSDGSINSLRDTAIGAFNPSSY</sequence>
<dbReference type="EMBL" id="AACS02000006">
    <property type="protein sequence ID" value="EAU84124.2"/>
    <property type="molecule type" value="Genomic_DNA"/>
</dbReference>
<dbReference type="FunFam" id="3.90.430.10:FF:000001">
    <property type="entry name" value="Copper fist DNA-binding protein"/>
    <property type="match status" value="1"/>
</dbReference>
<dbReference type="PANTHER" id="PTHR28088">
    <property type="entry name" value="TRANSCRIPTIONAL ACTIVATOR HAA1-RELATED"/>
    <property type="match status" value="1"/>
</dbReference>
<keyword evidence="2" id="KW-0479">Metal-binding</keyword>
<dbReference type="PROSITE" id="PS50073">
    <property type="entry name" value="COPPER_FIST_2"/>
    <property type="match status" value="1"/>
</dbReference>
<feature type="domain" description="Copper-fist" evidence="9">
    <location>
        <begin position="36"/>
        <end position="75"/>
    </location>
</feature>
<evidence type="ECO:0000313" key="11">
    <source>
        <dbReference type="Proteomes" id="UP000001861"/>
    </source>
</evidence>
<evidence type="ECO:0000256" key="7">
    <source>
        <dbReference type="ARBA" id="ARBA00023242"/>
    </source>
</evidence>
<dbReference type="GO" id="GO:0000981">
    <property type="term" value="F:DNA-binding transcription factor activity, RNA polymerase II-specific"/>
    <property type="evidence" value="ECO:0007669"/>
    <property type="project" value="TreeGrafter"/>
</dbReference>
<dbReference type="KEGG" id="cci:CC1G_08665"/>
<dbReference type="Proteomes" id="UP000001861">
    <property type="component" value="Unassembled WGS sequence"/>
</dbReference>
<evidence type="ECO:0000256" key="8">
    <source>
        <dbReference type="SAM" id="MobiDB-lite"/>
    </source>
</evidence>
<keyword evidence="7" id="KW-0539">Nucleus</keyword>
<dbReference type="SMART" id="SM01090">
    <property type="entry name" value="Copper-fist"/>
    <property type="match status" value="1"/>
</dbReference>
<proteinExistence type="predicted"/>
<dbReference type="SMART" id="SM00412">
    <property type="entry name" value="Cu_FIST"/>
    <property type="match status" value="1"/>
</dbReference>
<evidence type="ECO:0000256" key="6">
    <source>
        <dbReference type="ARBA" id="ARBA00023163"/>
    </source>
</evidence>
<protein>
    <submittedName>
        <fullName evidence="10">ACE1 transcription factor</fullName>
    </submittedName>
</protein>
<dbReference type="GO" id="GO:0045944">
    <property type="term" value="P:positive regulation of transcription by RNA polymerase II"/>
    <property type="evidence" value="ECO:0007669"/>
    <property type="project" value="TreeGrafter"/>
</dbReference>
<dbReference type="PRINTS" id="PR00617">
    <property type="entry name" value="COPPERFIST"/>
</dbReference>
<dbReference type="InterPro" id="IPR036395">
    <property type="entry name" value="Cu_fist_DNA-bd_dom_sf"/>
</dbReference>
<comment type="caution">
    <text evidence="10">The sequence shown here is derived from an EMBL/GenBank/DDBJ whole genome shotgun (WGS) entry which is preliminary data.</text>
</comment>
<reference evidence="10 11" key="1">
    <citation type="journal article" date="2010" name="Proc. Natl. Acad. Sci. U.S.A.">
        <title>Insights into evolution of multicellular fungi from the assembled chromosomes of the mushroom Coprinopsis cinerea (Coprinus cinereus).</title>
        <authorList>
            <person name="Stajich J.E."/>
            <person name="Wilke S.K."/>
            <person name="Ahren D."/>
            <person name="Au C.H."/>
            <person name="Birren B.W."/>
            <person name="Borodovsky M."/>
            <person name="Burns C."/>
            <person name="Canback B."/>
            <person name="Casselton L.A."/>
            <person name="Cheng C.K."/>
            <person name="Deng J."/>
            <person name="Dietrich F.S."/>
            <person name="Fargo D.C."/>
            <person name="Farman M.L."/>
            <person name="Gathman A.C."/>
            <person name="Goldberg J."/>
            <person name="Guigo R."/>
            <person name="Hoegger P.J."/>
            <person name="Hooker J.B."/>
            <person name="Huggins A."/>
            <person name="James T.Y."/>
            <person name="Kamada T."/>
            <person name="Kilaru S."/>
            <person name="Kodira C."/>
            <person name="Kues U."/>
            <person name="Kupfer D."/>
            <person name="Kwan H.S."/>
            <person name="Lomsadze A."/>
            <person name="Li W."/>
            <person name="Lilly W.W."/>
            <person name="Ma L.J."/>
            <person name="Mackey A.J."/>
            <person name="Manning G."/>
            <person name="Martin F."/>
            <person name="Muraguchi H."/>
            <person name="Natvig D.O."/>
            <person name="Palmerini H."/>
            <person name="Ramesh M.A."/>
            <person name="Rehmeyer C.J."/>
            <person name="Roe B.A."/>
            <person name="Shenoy N."/>
            <person name="Stanke M."/>
            <person name="Ter-Hovhannisyan V."/>
            <person name="Tunlid A."/>
            <person name="Velagapudi R."/>
            <person name="Vision T.J."/>
            <person name="Zeng Q."/>
            <person name="Zolan M.E."/>
            <person name="Pukkila P.J."/>
        </authorList>
    </citation>
    <scope>NUCLEOTIDE SEQUENCE [LARGE SCALE GENOMIC DNA]</scope>
    <source>
        <strain evidence="11">Okayama-7 / 130 / ATCC MYA-4618 / FGSC 9003</strain>
    </source>
</reference>
<evidence type="ECO:0000313" key="10">
    <source>
        <dbReference type="EMBL" id="EAU84124.2"/>
    </source>
</evidence>
<accession>A8NZD2</accession>
<dbReference type="HOGENOM" id="CLU_411605_0_0_1"/>
<dbReference type="GO" id="GO:0006879">
    <property type="term" value="P:intracellular iron ion homeostasis"/>
    <property type="evidence" value="ECO:0007669"/>
    <property type="project" value="TreeGrafter"/>
</dbReference>
<dbReference type="GO" id="GO:0000978">
    <property type="term" value="F:RNA polymerase II cis-regulatory region sequence-specific DNA binding"/>
    <property type="evidence" value="ECO:0007669"/>
    <property type="project" value="TreeGrafter"/>
</dbReference>
<feature type="region of interest" description="Disordered" evidence="8">
    <location>
        <begin position="167"/>
        <end position="197"/>
    </location>
</feature>
<evidence type="ECO:0000256" key="3">
    <source>
        <dbReference type="ARBA" id="ARBA00022833"/>
    </source>
</evidence>
<evidence type="ECO:0000256" key="2">
    <source>
        <dbReference type="ARBA" id="ARBA00022723"/>
    </source>
</evidence>
<dbReference type="PANTHER" id="PTHR28088:SF5">
    <property type="entry name" value="TRANSCRIPTIONAL ACTIVATOR HAA1-RELATED"/>
    <property type="match status" value="1"/>
</dbReference>
<dbReference type="STRING" id="240176.A8NZD2"/>
<gene>
    <name evidence="10" type="ORF">CC1G_08665</name>
</gene>
<dbReference type="OrthoDB" id="5600085at2759"/>
<evidence type="ECO:0000256" key="4">
    <source>
        <dbReference type="ARBA" id="ARBA00023008"/>
    </source>
</evidence>
<evidence type="ECO:0000256" key="5">
    <source>
        <dbReference type="ARBA" id="ARBA00023015"/>
    </source>
</evidence>
<feature type="compositionally biased region" description="Polar residues" evidence="8">
    <location>
        <begin position="182"/>
        <end position="194"/>
    </location>
</feature>
<dbReference type="eggNOG" id="ENOG502S7CA">
    <property type="taxonomic scope" value="Eukaryota"/>
</dbReference>
<organism evidence="10 11">
    <name type="scientific">Coprinopsis cinerea (strain Okayama-7 / 130 / ATCC MYA-4618 / FGSC 9003)</name>
    <name type="common">Inky cap fungus</name>
    <name type="synonym">Hormographiella aspergillata</name>
    <dbReference type="NCBI Taxonomy" id="240176"/>
    <lineage>
        <taxon>Eukaryota</taxon>
        <taxon>Fungi</taxon>
        <taxon>Dikarya</taxon>
        <taxon>Basidiomycota</taxon>
        <taxon>Agaricomycotina</taxon>
        <taxon>Agaricomycetes</taxon>
        <taxon>Agaricomycetidae</taxon>
        <taxon>Agaricales</taxon>
        <taxon>Agaricineae</taxon>
        <taxon>Psathyrellaceae</taxon>
        <taxon>Coprinopsis</taxon>
    </lineage>
</organism>
<feature type="compositionally biased region" description="Low complexity" evidence="8">
    <location>
        <begin position="374"/>
        <end position="387"/>
    </location>
</feature>
<evidence type="ECO:0000259" key="9">
    <source>
        <dbReference type="PROSITE" id="PS50073"/>
    </source>
</evidence>
<dbReference type="GO" id="GO:0006878">
    <property type="term" value="P:intracellular copper ion homeostasis"/>
    <property type="evidence" value="ECO:0007669"/>
    <property type="project" value="TreeGrafter"/>
</dbReference>
<feature type="region of interest" description="Disordered" evidence="8">
    <location>
        <begin position="616"/>
        <end position="650"/>
    </location>
</feature>
<dbReference type="InterPro" id="IPR051763">
    <property type="entry name" value="Copper_Homeo_Regul"/>
</dbReference>
<keyword evidence="6" id="KW-0804">Transcription</keyword>
<feature type="region of interest" description="Disordered" evidence="8">
    <location>
        <begin position="371"/>
        <end position="401"/>
    </location>
</feature>